<comment type="caution">
    <text evidence="8">The sequence shown here is derived from an EMBL/GenBank/DDBJ whole genome shotgun (WGS) entry which is preliminary data.</text>
</comment>
<dbReference type="Proteomes" id="UP001597214">
    <property type="component" value="Unassembled WGS sequence"/>
</dbReference>
<gene>
    <name evidence="8" type="ORF">ACFSCX_13470</name>
</gene>
<dbReference type="SUPFAM" id="SSF103473">
    <property type="entry name" value="MFS general substrate transporter"/>
    <property type="match status" value="1"/>
</dbReference>
<protein>
    <submittedName>
        <fullName evidence="8">MFS transporter</fullName>
    </submittedName>
</protein>
<feature type="transmembrane region" description="Helical" evidence="7">
    <location>
        <begin position="248"/>
        <end position="272"/>
    </location>
</feature>
<feature type="transmembrane region" description="Helical" evidence="7">
    <location>
        <begin position="68"/>
        <end position="89"/>
    </location>
</feature>
<feature type="transmembrane region" description="Helical" evidence="7">
    <location>
        <begin position="279"/>
        <end position="296"/>
    </location>
</feature>
<feature type="transmembrane region" description="Helical" evidence="7">
    <location>
        <begin position="366"/>
        <end position="386"/>
    </location>
</feature>
<evidence type="ECO:0000256" key="1">
    <source>
        <dbReference type="ARBA" id="ARBA00004651"/>
    </source>
</evidence>
<evidence type="ECO:0000256" key="2">
    <source>
        <dbReference type="ARBA" id="ARBA00022448"/>
    </source>
</evidence>
<keyword evidence="4 7" id="KW-0812">Transmembrane</keyword>
<feature type="transmembrane region" description="Helical" evidence="7">
    <location>
        <begin position="95"/>
        <end position="114"/>
    </location>
</feature>
<name>A0ABW4LQY8_9BACI</name>
<dbReference type="Gene3D" id="1.20.1250.20">
    <property type="entry name" value="MFS general substrate transporter like domains"/>
    <property type="match status" value="1"/>
</dbReference>
<dbReference type="PANTHER" id="PTHR23513:SF6">
    <property type="entry name" value="MAJOR FACILITATOR SUPERFAMILY ASSOCIATED DOMAIN-CONTAINING PROTEIN"/>
    <property type="match status" value="1"/>
</dbReference>
<feature type="transmembrane region" description="Helical" evidence="7">
    <location>
        <begin position="35"/>
        <end position="56"/>
    </location>
</feature>
<dbReference type="Pfam" id="PF05977">
    <property type="entry name" value="MFS_3"/>
    <property type="match status" value="1"/>
</dbReference>
<feature type="transmembrane region" description="Helical" evidence="7">
    <location>
        <begin position="302"/>
        <end position="321"/>
    </location>
</feature>
<dbReference type="EMBL" id="JBHUEM010000020">
    <property type="protein sequence ID" value="MFD1737564.1"/>
    <property type="molecule type" value="Genomic_DNA"/>
</dbReference>
<feature type="transmembrane region" description="Helical" evidence="7">
    <location>
        <begin position="7"/>
        <end position="29"/>
    </location>
</feature>
<feature type="transmembrane region" description="Helical" evidence="7">
    <location>
        <begin position="163"/>
        <end position="186"/>
    </location>
</feature>
<evidence type="ECO:0000256" key="7">
    <source>
        <dbReference type="SAM" id="Phobius"/>
    </source>
</evidence>
<organism evidence="8 9">
    <name type="scientific">Bacillus salitolerans</name>
    <dbReference type="NCBI Taxonomy" id="1437434"/>
    <lineage>
        <taxon>Bacteria</taxon>
        <taxon>Bacillati</taxon>
        <taxon>Bacillota</taxon>
        <taxon>Bacilli</taxon>
        <taxon>Bacillales</taxon>
        <taxon>Bacillaceae</taxon>
        <taxon>Bacillus</taxon>
    </lineage>
</organism>
<dbReference type="InterPro" id="IPR036259">
    <property type="entry name" value="MFS_trans_sf"/>
</dbReference>
<keyword evidence="9" id="KW-1185">Reference proteome</keyword>
<reference evidence="9" key="1">
    <citation type="journal article" date="2019" name="Int. J. Syst. Evol. Microbiol.">
        <title>The Global Catalogue of Microorganisms (GCM) 10K type strain sequencing project: providing services to taxonomists for standard genome sequencing and annotation.</title>
        <authorList>
            <consortium name="The Broad Institute Genomics Platform"/>
            <consortium name="The Broad Institute Genome Sequencing Center for Infectious Disease"/>
            <person name="Wu L."/>
            <person name="Ma J."/>
        </authorList>
    </citation>
    <scope>NUCLEOTIDE SEQUENCE [LARGE SCALE GENOMIC DNA]</scope>
    <source>
        <strain evidence="9">CCUG 49339</strain>
    </source>
</reference>
<dbReference type="CDD" id="cd06173">
    <property type="entry name" value="MFS_MefA_like"/>
    <property type="match status" value="1"/>
</dbReference>
<feature type="transmembrane region" description="Helical" evidence="7">
    <location>
        <begin position="135"/>
        <end position="157"/>
    </location>
</feature>
<evidence type="ECO:0000313" key="9">
    <source>
        <dbReference type="Proteomes" id="UP001597214"/>
    </source>
</evidence>
<evidence type="ECO:0000313" key="8">
    <source>
        <dbReference type="EMBL" id="MFD1737564.1"/>
    </source>
</evidence>
<evidence type="ECO:0000256" key="3">
    <source>
        <dbReference type="ARBA" id="ARBA00022475"/>
    </source>
</evidence>
<keyword evidence="3" id="KW-1003">Cell membrane</keyword>
<sequence>MKDIKLFIAAFFSSFGSTMYLVIVAWVLYELTSDAAYTGLMVGLGFLPGVFLNLVFGIWVDRANRKKLTTLSTSIILVSIFFLLIPMYLNIVEPWMIITVHMCVQTFSSLFRTAQQAFITEIYENADIPRIFSHVGSVTAIAGLVGTSVGGFSVAIFNNTIAVALVCLSFIITLLCISILSYTPVLTSKSLSKPTSIFQDLIDSFTYIHRNPLMYILLSIMLVGQLVVHNTTGMLSVYTSSHLNGSSTVYGILESAASVGAILAGIVATTFLYRSKALVPLYALVITALGLLGLWITQSIYFAFVSVFFIGLGTTLLRVLMQSIQQVATEPAFYGRMAATRQTVNQTSVVVSAPILGIIAEHLGIQYAYASLVVPVSLLIFISYFFSKDIQFRQTVYSVLPDNSTTKQKEVGL</sequence>
<feature type="transmembrane region" description="Helical" evidence="7">
    <location>
        <begin position="342"/>
        <end position="360"/>
    </location>
</feature>
<keyword evidence="6 7" id="KW-0472">Membrane</keyword>
<keyword evidence="2" id="KW-0813">Transport</keyword>
<feature type="transmembrane region" description="Helical" evidence="7">
    <location>
        <begin position="207"/>
        <end position="228"/>
    </location>
</feature>
<evidence type="ECO:0000256" key="5">
    <source>
        <dbReference type="ARBA" id="ARBA00022989"/>
    </source>
</evidence>
<dbReference type="PANTHER" id="PTHR23513">
    <property type="entry name" value="INTEGRAL MEMBRANE EFFLUX PROTEIN-RELATED"/>
    <property type="match status" value="1"/>
</dbReference>
<proteinExistence type="predicted"/>
<comment type="subcellular location">
    <subcellularLocation>
        <location evidence="1">Cell membrane</location>
        <topology evidence="1">Multi-pass membrane protein</topology>
    </subcellularLocation>
</comment>
<evidence type="ECO:0000256" key="6">
    <source>
        <dbReference type="ARBA" id="ARBA00023136"/>
    </source>
</evidence>
<evidence type="ECO:0000256" key="4">
    <source>
        <dbReference type="ARBA" id="ARBA00022692"/>
    </source>
</evidence>
<keyword evidence="5 7" id="KW-1133">Transmembrane helix</keyword>
<dbReference type="InterPro" id="IPR010290">
    <property type="entry name" value="TM_effector"/>
</dbReference>
<accession>A0ABW4LQY8</accession>
<dbReference type="RefSeq" id="WP_377928767.1">
    <property type="nucleotide sequence ID" value="NZ_JBHUEM010000020.1"/>
</dbReference>